<organism evidence="1 2">
    <name type="scientific">Rhodobacter ferrooxidans</name>
    <dbReference type="NCBI Taxonomy" id="371731"/>
    <lineage>
        <taxon>Bacteria</taxon>
        <taxon>Pseudomonadati</taxon>
        <taxon>Pseudomonadota</taxon>
        <taxon>Alphaproteobacteria</taxon>
        <taxon>Rhodobacterales</taxon>
        <taxon>Rhodobacter group</taxon>
        <taxon>Rhodobacter</taxon>
    </lineage>
</organism>
<accession>C8S2B8</accession>
<evidence type="ECO:0000313" key="2">
    <source>
        <dbReference type="Proteomes" id="UP000010121"/>
    </source>
</evidence>
<name>C8S2B8_9RHOB</name>
<dbReference type="STRING" id="371731.Rsw2DRAFT_2196"/>
<dbReference type="EMBL" id="ACYY01000014">
    <property type="protein sequence ID" value="EEW24789.1"/>
    <property type="molecule type" value="Genomic_DNA"/>
</dbReference>
<evidence type="ECO:0000313" key="1">
    <source>
        <dbReference type="EMBL" id="EEW24789.1"/>
    </source>
</evidence>
<gene>
    <name evidence="1" type="ORF">Rsw2DRAFT_2196</name>
</gene>
<reference evidence="1 2" key="1">
    <citation type="submission" date="2009-08" db="EMBL/GenBank/DDBJ databases">
        <title>The draft genome of Rhodobacter sp. SW2.</title>
        <authorList>
            <consortium name="US DOE Joint Genome Institute (JGI-PGF)"/>
            <person name="Lucas S."/>
            <person name="Copeland A."/>
            <person name="Lapidus A."/>
            <person name="Glavina del Rio T."/>
            <person name="Tice H."/>
            <person name="Bruce D."/>
            <person name="Goodwin L."/>
            <person name="Pitluck S."/>
            <person name="Larimer F."/>
            <person name="Land M.L."/>
            <person name="Hauser L."/>
            <person name="Emerson D."/>
        </authorList>
    </citation>
    <scope>NUCLEOTIDE SEQUENCE [LARGE SCALE GENOMIC DNA]</scope>
    <source>
        <strain evidence="1 2">SW2</strain>
    </source>
</reference>
<protein>
    <submittedName>
        <fullName evidence="1">Uncharacterized protein</fullName>
    </submittedName>
</protein>
<comment type="caution">
    <text evidence="1">The sequence shown here is derived from an EMBL/GenBank/DDBJ whole genome shotgun (WGS) entry which is preliminary data.</text>
</comment>
<dbReference type="AlphaFoldDB" id="C8S2B8"/>
<proteinExistence type="predicted"/>
<dbReference type="Proteomes" id="UP000010121">
    <property type="component" value="Unassembled WGS sequence"/>
</dbReference>
<keyword evidence="2" id="KW-1185">Reference proteome</keyword>
<sequence length="35" mass="3802">MSLILMLSVVVCSVSLLGVTRLRMRPVQAAASSRR</sequence>